<gene>
    <name evidence="6" type="ORF">NAG76_20330</name>
</gene>
<proteinExistence type="inferred from homology"/>
<accession>A0A9J6ZDP4</accession>
<evidence type="ECO:0000259" key="5">
    <source>
        <dbReference type="SMART" id="SM00563"/>
    </source>
</evidence>
<organism evidence="6 7">
    <name type="scientific">Candidatus Pristimantibacillus lignocellulolyticus</name>
    <dbReference type="NCBI Taxonomy" id="2994561"/>
    <lineage>
        <taxon>Bacteria</taxon>
        <taxon>Bacillati</taxon>
        <taxon>Bacillota</taxon>
        <taxon>Bacilli</taxon>
        <taxon>Bacillales</taxon>
        <taxon>Paenibacillaceae</taxon>
        <taxon>Candidatus Pristimantibacillus</taxon>
    </lineage>
</organism>
<dbReference type="GO" id="GO:0016020">
    <property type="term" value="C:membrane"/>
    <property type="evidence" value="ECO:0007669"/>
    <property type="project" value="InterPro"/>
</dbReference>
<keyword evidence="4" id="KW-0443">Lipid metabolism</keyword>
<reference evidence="6" key="1">
    <citation type="submission" date="2022-05" db="EMBL/GenBank/DDBJ databases">
        <title>Novel bacterial taxa in a minimal lignocellulolytic consortium and its capacity to transform plastics disclosed by genome-resolved metagenomics.</title>
        <authorList>
            <person name="Rodriguez C.A.D."/>
            <person name="Diaz-Garcia L."/>
            <person name="Herrera K."/>
            <person name="Tarazona N.A."/>
            <person name="Sproer C."/>
            <person name="Overmann J."/>
            <person name="Jimenez D.J."/>
        </authorList>
    </citation>
    <scope>NUCLEOTIDE SEQUENCE</scope>
    <source>
        <strain evidence="6">MAG5</strain>
    </source>
</reference>
<protein>
    <recommendedName>
        <fullName evidence="4">1-acyl-sn-glycerol-3-phosphate acyltransferase</fullName>
        <ecNumber evidence="4">2.3.1.51</ecNumber>
    </recommendedName>
</protein>
<keyword evidence="3 4" id="KW-0012">Acyltransferase</keyword>
<comment type="similarity">
    <text evidence="1 4">Belongs to the 1-acyl-sn-glycerol-3-phosphate acyltransferase family.</text>
</comment>
<keyword evidence="4" id="KW-1208">Phospholipid metabolism</keyword>
<dbReference type="EC" id="2.3.1.51" evidence="4"/>
<dbReference type="AlphaFoldDB" id="A0A9J6ZDP4"/>
<keyword evidence="2 4" id="KW-0808">Transferase</keyword>
<dbReference type="InterPro" id="IPR002123">
    <property type="entry name" value="Plipid/glycerol_acylTrfase"/>
</dbReference>
<dbReference type="Pfam" id="PF01553">
    <property type="entry name" value="Acyltransferase"/>
    <property type="match status" value="1"/>
</dbReference>
<dbReference type="SUPFAM" id="SSF69593">
    <property type="entry name" value="Glycerol-3-phosphate (1)-acyltransferase"/>
    <property type="match status" value="1"/>
</dbReference>
<dbReference type="GO" id="GO:0006654">
    <property type="term" value="P:phosphatidic acid biosynthetic process"/>
    <property type="evidence" value="ECO:0007669"/>
    <property type="project" value="TreeGrafter"/>
</dbReference>
<dbReference type="SMART" id="SM00563">
    <property type="entry name" value="PlsC"/>
    <property type="match status" value="1"/>
</dbReference>
<dbReference type="GO" id="GO:0003841">
    <property type="term" value="F:1-acylglycerol-3-phosphate O-acyltransferase activity"/>
    <property type="evidence" value="ECO:0007669"/>
    <property type="project" value="UniProtKB-UniRule"/>
</dbReference>
<keyword evidence="4" id="KW-0444">Lipid biosynthesis</keyword>
<evidence type="ECO:0000313" key="7">
    <source>
        <dbReference type="Proteomes" id="UP001056756"/>
    </source>
</evidence>
<feature type="domain" description="Phospholipid/glycerol acyltransferase" evidence="5">
    <location>
        <begin position="34"/>
        <end position="146"/>
    </location>
</feature>
<dbReference type="CDD" id="cd07989">
    <property type="entry name" value="LPLAT_AGPAT-like"/>
    <property type="match status" value="1"/>
</dbReference>
<dbReference type="PANTHER" id="PTHR10434">
    <property type="entry name" value="1-ACYL-SN-GLYCEROL-3-PHOSPHATE ACYLTRANSFERASE"/>
    <property type="match status" value="1"/>
</dbReference>
<dbReference type="PANTHER" id="PTHR10434:SF11">
    <property type="entry name" value="1-ACYL-SN-GLYCEROL-3-PHOSPHATE ACYLTRANSFERASE"/>
    <property type="match status" value="1"/>
</dbReference>
<dbReference type="NCBIfam" id="TIGR00530">
    <property type="entry name" value="AGP_acyltrn"/>
    <property type="match status" value="1"/>
</dbReference>
<evidence type="ECO:0000256" key="1">
    <source>
        <dbReference type="ARBA" id="ARBA00008655"/>
    </source>
</evidence>
<evidence type="ECO:0000313" key="6">
    <source>
        <dbReference type="EMBL" id="URN94143.1"/>
    </source>
</evidence>
<keyword evidence="4" id="KW-0594">Phospholipid biosynthesis</keyword>
<dbReference type="KEGG" id="plig:NAG76_20330"/>
<evidence type="ECO:0000256" key="3">
    <source>
        <dbReference type="ARBA" id="ARBA00023315"/>
    </source>
</evidence>
<evidence type="ECO:0000256" key="2">
    <source>
        <dbReference type="ARBA" id="ARBA00022679"/>
    </source>
</evidence>
<comment type="catalytic activity">
    <reaction evidence="4">
        <text>a 1-acyl-sn-glycero-3-phosphate + an acyl-CoA = a 1,2-diacyl-sn-glycero-3-phosphate + CoA</text>
        <dbReference type="Rhea" id="RHEA:19709"/>
        <dbReference type="ChEBI" id="CHEBI:57287"/>
        <dbReference type="ChEBI" id="CHEBI:57970"/>
        <dbReference type="ChEBI" id="CHEBI:58342"/>
        <dbReference type="ChEBI" id="CHEBI:58608"/>
        <dbReference type="EC" id="2.3.1.51"/>
    </reaction>
</comment>
<dbReference type="Proteomes" id="UP001056756">
    <property type="component" value="Chromosome"/>
</dbReference>
<evidence type="ECO:0000256" key="4">
    <source>
        <dbReference type="RuleBase" id="RU361267"/>
    </source>
</evidence>
<dbReference type="EMBL" id="CP097899">
    <property type="protein sequence ID" value="URN94143.1"/>
    <property type="molecule type" value="Genomic_DNA"/>
</dbReference>
<comment type="domain">
    <text evidence="4">The HXXXXD motif is essential for acyltransferase activity and may constitute the binding site for the phosphate moiety of the glycerol-3-phosphate.</text>
</comment>
<dbReference type="InterPro" id="IPR004552">
    <property type="entry name" value="AGP_acyltrans"/>
</dbReference>
<name>A0A9J6ZDP4_9BACL</name>
<sequence length="193" mass="21195">MSYKIFRAILRFIYRILFRINAVGTENIPAEGAVIIATNHTSLLDPPAVGILIKRQVRFMAKEELFKIPVLGMLIRSFGAYPVKRGGVSIDAIKSSINLLKTGDVMGVFPEGTRKKGDDGTGAKKGTAMIALRSKATVIPAAIVGDYRLFRKTTITYGKPVDIHNVTATDDIDQYEAVTNEIMKQINLLKAKV</sequence>